<evidence type="ECO:0000313" key="4">
    <source>
        <dbReference type="Proteomes" id="UP000075531"/>
    </source>
</evidence>
<dbReference type="PATRIC" id="fig|1121338.3.peg.1096"/>
<evidence type="ECO:0000256" key="1">
    <source>
        <dbReference type="ARBA" id="ARBA00022679"/>
    </source>
</evidence>
<name>A0A151B4S1_9CLOT</name>
<keyword evidence="1" id="KW-0808">Transferase</keyword>
<dbReference type="STRING" id="1121338.CLTEP_10630"/>
<dbReference type="PANTHER" id="PTHR43686">
    <property type="entry name" value="SULFURTRANSFERASE-RELATED"/>
    <property type="match status" value="1"/>
</dbReference>
<dbReference type="RefSeq" id="WP_066823649.1">
    <property type="nucleotide sequence ID" value="NZ_LTBA01000008.1"/>
</dbReference>
<sequence length="247" mass="28356">MQKLLSKLRRCINDYKLIDENDKIAVGLSGGKDSLTLLQLLKAYQRFSPEKFDIIAITLDTGNGADFKPLVDMCNNLDIEYHIIKTDINEIVFNIRKEKNPCSLCAKMRRGALNDTAKQLGCTKVALGHNKNDAIETLLMSMFYEGRVSCFLPKTYLSRIDITVIRPMLYINEREINSLARKRNFPIVKNPCPADGNTKRQFMKELTYNLEKDFPNLEDRLLGCLTNTKQLQIWEKPSNNEETGDRN</sequence>
<evidence type="ECO:0000259" key="2">
    <source>
        <dbReference type="Pfam" id="PF01171"/>
    </source>
</evidence>
<dbReference type="CDD" id="cd24138">
    <property type="entry name" value="TtcA-like"/>
    <property type="match status" value="1"/>
</dbReference>
<keyword evidence="4" id="KW-1185">Reference proteome</keyword>
<comment type="caution">
    <text evidence="3">The sequence shown here is derived from an EMBL/GenBank/DDBJ whole genome shotgun (WGS) entry which is preliminary data.</text>
</comment>
<organism evidence="3 4">
    <name type="scientific">Clostridium tepidiprofundi DSM 19306</name>
    <dbReference type="NCBI Taxonomy" id="1121338"/>
    <lineage>
        <taxon>Bacteria</taxon>
        <taxon>Bacillati</taxon>
        <taxon>Bacillota</taxon>
        <taxon>Clostridia</taxon>
        <taxon>Eubacteriales</taxon>
        <taxon>Clostridiaceae</taxon>
        <taxon>Clostridium</taxon>
    </lineage>
</organism>
<dbReference type="AlphaFoldDB" id="A0A151B4S1"/>
<accession>A0A151B4S1</accession>
<dbReference type="Proteomes" id="UP000075531">
    <property type="component" value="Unassembled WGS sequence"/>
</dbReference>
<dbReference type="InterPro" id="IPR011063">
    <property type="entry name" value="TilS/TtcA_N"/>
</dbReference>
<dbReference type="Gene3D" id="3.40.50.620">
    <property type="entry name" value="HUPs"/>
    <property type="match status" value="1"/>
</dbReference>
<feature type="domain" description="tRNA(Ile)-lysidine/2-thiocytidine synthase N-terminal" evidence="2">
    <location>
        <begin position="23"/>
        <end position="202"/>
    </location>
</feature>
<dbReference type="OrthoDB" id="9801054at2"/>
<dbReference type="InterPro" id="IPR035107">
    <property type="entry name" value="tRNA_thiolation_TtcA_Ctu1"/>
</dbReference>
<dbReference type="GO" id="GO:0008033">
    <property type="term" value="P:tRNA processing"/>
    <property type="evidence" value="ECO:0007669"/>
    <property type="project" value="InterPro"/>
</dbReference>
<protein>
    <submittedName>
        <fullName evidence="3">tRNA 2-thiocytidine biosynthesis protein TtcA</fullName>
    </submittedName>
</protein>
<dbReference type="PIRSF" id="PIRSF004976">
    <property type="entry name" value="ATPase_YdaO"/>
    <property type="match status" value="1"/>
</dbReference>
<reference evidence="3 4" key="1">
    <citation type="submission" date="2016-02" db="EMBL/GenBank/DDBJ databases">
        <title>Genome sequence of Clostridium tepidiprofundi DSM 19306.</title>
        <authorList>
            <person name="Poehlein A."/>
            <person name="Daniel R."/>
        </authorList>
    </citation>
    <scope>NUCLEOTIDE SEQUENCE [LARGE SCALE GENOMIC DNA]</scope>
    <source>
        <strain evidence="3 4">DSM 19306</strain>
    </source>
</reference>
<dbReference type="InterPro" id="IPR014729">
    <property type="entry name" value="Rossmann-like_a/b/a_fold"/>
</dbReference>
<dbReference type="SUPFAM" id="SSF52402">
    <property type="entry name" value="Adenine nucleotide alpha hydrolases-like"/>
    <property type="match status" value="1"/>
</dbReference>
<proteinExistence type="predicted"/>
<dbReference type="GO" id="GO:0016740">
    <property type="term" value="F:transferase activity"/>
    <property type="evidence" value="ECO:0007669"/>
    <property type="project" value="UniProtKB-KW"/>
</dbReference>
<dbReference type="PANTHER" id="PTHR43686:SF1">
    <property type="entry name" value="AMINOTRAN_5 DOMAIN-CONTAINING PROTEIN"/>
    <property type="match status" value="1"/>
</dbReference>
<dbReference type="EMBL" id="LTBA01000008">
    <property type="protein sequence ID" value="KYH34899.1"/>
    <property type="molecule type" value="Genomic_DNA"/>
</dbReference>
<gene>
    <name evidence="3" type="primary">ttcA</name>
    <name evidence="3" type="ORF">CLTEP_10630</name>
</gene>
<evidence type="ECO:0000313" key="3">
    <source>
        <dbReference type="EMBL" id="KYH34899.1"/>
    </source>
</evidence>
<dbReference type="Pfam" id="PF01171">
    <property type="entry name" value="ATP_bind_3"/>
    <property type="match status" value="1"/>
</dbReference>